<gene>
    <name evidence="2" type="ORF">TSPGSL018_20819</name>
</gene>
<dbReference type="EMBL" id="GBEZ01023514">
    <property type="protein sequence ID" value="JAC63378.1"/>
    <property type="molecule type" value="Transcribed_RNA"/>
</dbReference>
<feature type="region of interest" description="Disordered" evidence="1">
    <location>
        <begin position="1"/>
        <end position="49"/>
    </location>
</feature>
<accession>A0A061QUH2</accession>
<reference evidence="2" key="1">
    <citation type="submission" date="2014-05" db="EMBL/GenBank/DDBJ databases">
        <title>The transcriptome of the halophilic microalga Tetraselmis sp. GSL018 isolated from the Great Salt Lake, Utah.</title>
        <authorList>
            <person name="Jinkerson R.E."/>
            <person name="D'Adamo S."/>
            <person name="Posewitz M.C."/>
        </authorList>
    </citation>
    <scope>NUCLEOTIDE SEQUENCE</scope>
    <source>
        <strain evidence="2">GSL018</strain>
    </source>
</reference>
<feature type="non-terminal residue" evidence="2">
    <location>
        <position position="1"/>
    </location>
</feature>
<name>A0A061QUH2_9CHLO</name>
<organism evidence="2">
    <name type="scientific">Tetraselmis sp. GSL018</name>
    <dbReference type="NCBI Taxonomy" id="582737"/>
    <lineage>
        <taxon>Eukaryota</taxon>
        <taxon>Viridiplantae</taxon>
        <taxon>Chlorophyta</taxon>
        <taxon>core chlorophytes</taxon>
        <taxon>Chlorodendrophyceae</taxon>
        <taxon>Chlorodendrales</taxon>
        <taxon>Chlorodendraceae</taxon>
        <taxon>Tetraselmis</taxon>
    </lineage>
</organism>
<protein>
    <submittedName>
        <fullName evidence="2">Uncharacterized protein</fullName>
    </submittedName>
</protein>
<feature type="non-terminal residue" evidence="2">
    <location>
        <position position="84"/>
    </location>
</feature>
<evidence type="ECO:0000313" key="2">
    <source>
        <dbReference type="EMBL" id="JAC63378.1"/>
    </source>
</evidence>
<dbReference type="AlphaFoldDB" id="A0A061QUH2"/>
<evidence type="ECO:0000256" key="1">
    <source>
        <dbReference type="SAM" id="MobiDB-lite"/>
    </source>
</evidence>
<proteinExistence type="predicted"/>
<sequence length="84" mass="8910">ARPRGRRRAPSAEGRAQQSDHLGGGGGGDGETPSAKPSSPHPCADPLLRPSLLSNSIRDFPMAPHPLPLPVSYFPSLLPLFFFP</sequence>